<dbReference type="EMBL" id="BAAATJ010000003">
    <property type="protein sequence ID" value="GAA2388993.1"/>
    <property type="molecule type" value="Genomic_DNA"/>
</dbReference>
<feature type="transmembrane region" description="Helical" evidence="1">
    <location>
        <begin position="34"/>
        <end position="52"/>
    </location>
</feature>
<accession>A0ABP5UVY1</accession>
<dbReference type="RefSeq" id="WP_344629662.1">
    <property type="nucleotide sequence ID" value="NZ_BAAATJ010000003.1"/>
</dbReference>
<protein>
    <recommendedName>
        <fullName evidence="4">Secreted protein</fullName>
    </recommendedName>
</protein>
<keyword evidence="1" id="KW-0812">Transmembrane</keyword>
<proteinExistence type="predicted"/>
<dbReference type="Proteomes" id="UP001500058">
    <property type="component" value="Unassembled WGS sequence"/>
</dbReference>
<evidence type="ECO:0000256" key="1">
    <source>
        <dbReference type="SAM" id="Phobius"/>
    </source>
</evidence>
<name>A0ABP5UVY1_9ACTN</name>
<evidence type="ECO:0000313" key="2">
    <source>
        <dbReference type="EMBL" id="GAA2388993.1"/>
    </source>
</evidence>
<sequence>MTRLVSALISAFGVLAALLLLAVAAGDHRAGASPLWVVAGAVLLLGALFALVRDVRALRRAPGGRGRD</sequence>
<keyword evidence="1" id="KW-1133">Transmembrane helix</keyword>
<keyword evidence="3" id="KW-1185">Reference proteome</keyword>
<comment type="caution">
    <text evidence="2">The sequence shown here is derived from an EMBL/GenBank/DDBJ whole genome shotgun (WGS) entry which is preliminary data.</text>
</comment>
<reference evidence="3" key="1">
    <citation type="journal article" date="2019" name="Int. J. Syst. Evol. Microbiol.">
        <title>The Global Catalogue of Microorganisms (GCM) 10K type strain sequencing project: providing services to taxonomists for standard genome sequencing and annotation.</title>
        <authorList>
            <consortium name="The Broad Institute Genomics Platform"/>
            <consortium name="The Broad Institute Genome Sequencing Center for Infectious Disease"/>
            <person name="Wu L."/>
            <person name="Ma J."/>
        </authorList>
    </citation>
    <scope>NUCLEOTIDE SEQUENCE [LARGE SCALE GENOMIC DNA]</scope>
    <source>
        <strain evidence="3">JCM 6921</strain>
    </source>
</reference>
<evidence type="ECO:0008006" key="4">
    <source>
        <dbReference type="Google" id="ProtNLM"/>
    </source>
</evidence>
<keyword evidence="1" id="KW-0472">Membrane</keyword>
<gene>
    <name evidence="2" type="ORF">GCM10010420_10590</name>
</gene>
<organism evidence="2 3">
    <name type="scientific">Streptomyces glaucosporus</name>
    <dbReference type="NCBI Taxonomy" id="284044"/>
    <lineage>
        <taxon>Bacteria</taxon>
        <taxon>Bacillati</taxon>
        <taxon>Actinomycetota</taxon>
        <taxon>Actinomycetes</taxon>
        <taxon>Kitasatosporales</taxon>
        <taxon>Streptomycetaceae</taxon>
        <taxon>Streptomyces</taxon>
    </lineage>
</organism>
<evidence type="ECO:0000313" key="3">
    <source>
        <dbReference type="Proteomes" id="UP001500058"/>
    </source>
</evidence>